<dbReference type="HOGENOM" id="CLU_036587_1_0_9"/>
<accession>F2BX96</accession>
<dbReference type="eggNOG" id="COG3203">
    <property type="taxonomic scope" value="Bacteria"/>
</dbReference>
<protein>
    <submittedName>
        <fullName evidence="3">S-layer domain protein</fullName>
    </submittedName>
</protein>
<dbReference type="InterPro" id="IPR001119">
    <property type="entry name" value="SLH_dom"/>
</dbReference>
<organism evidence="3 4">
    <name type="scientific">Dialister micraerophilus DSM 19965</name>
    <dbReference type="NCBI Taxonomy" id="888062"/>
    <lineage>
        <taxon>Bacteria</taxon>
        <taxon>Bacillati</taxon>
        <taxon>Bacillota</taxon>
        <taxon>Negativicutes</taxon>
        <taxon>Veillonellales</taxon>
        <taxon>Veillonellaceae</taxon>
        <taxon>Dialister</taxon>
    </lineage>
</organism>
<feature type="domain" description="SLH" evidence="2">
    <location>
        <begin position="23"/>
        <end position="86"/>
    </location>
</feature>
<dbReference type="AlphaFoldDB" id="F2BX96"/>
<sequence>MSHAKIKVALAALLACSAFSASAASPFSDVDHNDWSYKAVAELSEQGVVDGYPDGSFKGNKEISRFETAQIVARLLAKENSLNNEQKASVHKLANAYSDELKQLGVRVDNVEKKLGKTALITEIRVSGMNRYDNIFKDTKKSHYEFGARVGFNTITKVNPRTTVYGQLETYMSLNGQPMYDVNADQHEDSKLHLGRLFVTHQFGKQETDPRSPMGPMSNIIGIGQFPVTMGVTGYTYKGNFKGAFIQFGDANKGGHLRLAYGRATDINYDYTAPMQRGIPNFEKTLNEIKGDSKSTPIAKNVAQKYQQAIDAIKRLNPNNNTLYPLAPKVMMKDGEDADVPAAYASYIYKKPGKYEVHAYALKAVGPVSNIVQAYGTALSYNVTDKLNLHGEYVKNSVKLPLNDERPSSYTVGFTYGKASVLKPKSYSFGIDYIHSQAGTYFGGSSSDIADQYMAHVYKDWTPASTSTSLGKMPAYFADKFDNQIKATTPEEIVKAIATPSGGAKFFLAKAQYVPIKGLILEASYGFNATDMGGRQMDNIFRIQATAYIK</sequence>
<comment type="caution">
    <text evidence="3">The sequence shown here is derived from an EMBL/GenBank/DDBJ whole genome shotgun (WGS) entry which is preliminary data.</text>
</comment>
<dbReference type="PANTHER" id="PTHR43308">
    <property type="entry name" value="OUTER MEMBRANE PROTEIN ALPHA-RELATED"/>
    <property type="match status" value="1"/>
</dbReference>
<dbReference type="PROSITE" id="PS51272">
    <property type="entry name" value="SLH"/>
    <property type="match status" value="1"/>
</dbReference>
<feature type="chain" id="PRO_5003274524" evidence="1">
    <location>
        <begin position="24"/>
        <end position="550"/>
    </location>
</feature>
<evidence type="ECO:0000313" key="3">
    <source>
        <dbReference type="EMBL" id="EGF13661.1"/>
    </source>
</evidence>
<dbReference type="PANTHER" id="PTHR43308:SF1">
    <property type="entry name" value="OUTER MEMBRANE PROTEIN ALPHA"/>
    <property type="match status" value="1"/>
</dbReference>
<dbReference type="RefSeq" id="WP_007556091.1">
    <property type="nucleotide sequence ID" value="NZ_GL878519.1"/>
</dbReference>
<evidence type="ECO:0000259" key="2">
    <source>
        <dbReference type="PROSITE" id="PS51272"/>
    </source>
</evidence>
<keyword evidence="4" id="KW-1185">Reference proteome</keyword>
<dbReference type="InterPro" id="IPR051465">
    <property type="entry name" value="Cell_Envelope_Struct_Comp"/>
</dbReference>
<gene>
    <name evidence="3" type="ORF">HMPREF9083_0784</name>
</gene>
<keyword evidence="1" id="KW-0732">Signal</keyword>
<name>F2BX96_9FIRM</name>
<feature type="signal peptide" evidence="1">
    <location>
        <begin position="1"/>
        <end position="23"/>
    </location>
</feature>
<evidence type="ECO:0000256" key="1">
    <source>
        <dbReference type="SAM" id="SignalP"/>
    </source>
</evidence>
<proteinExistence type="predicted"/>
<reference evidence="3 4" key="1">
    <citation type="submission" date="2011-02" db="EMBL/GenBank/DDBJ databases">
        <authorList>
            <person name="Muzny D."/>
            <person name="Qin X."/>
            <person name="Deng J."/>
            <person name="Jiang H."/>
            <person name="Liu Y."/>
            <person name="Qu J."/>
            <person name="Song X.-Z."/>
            <person name="Zhang L."/>
            <person name="Thornton R."/>
            <person name="Coyle M."/>
            <person name="Francisco L."/>
            <person name="Jackson L."/>
            <person name="Javaid M."/>
            <person name="Korchina V."/>
            <person name="Kovar C."/>
            <person name="Mata R."/>
            <person name="Mathew T."/>
            <person name="Ngo R."/>
            <person name="Nguyen L."/>
            <person name="Nguyen N."/>
            <person name="Okwuonu G."/>
            <person name="Ongeri F."/>
            <person name="Pham C."/>
            <person name="Simmons D."/>
            <person name="Wilczek-Boney K."/>
            <person name="Hale W."/>
            <person name="Jakkamsetti A."/>
            <person name="Pham P."/>
            <person name="Ruth R."/>
            <person name="San Lucas F."/>
            <person name="Warren J."/>
            <person name="Zhang J."/>
            <person name="Zhao Z."/>
            <person name="Zhou C."/>
            <person name="Zhu D."/>
            <person name="Lee S."/>
            <person name="Bess C."/>
            <person name="Blankenburg K."/>
            <person name="Forbes L."/>
            <person name="Fu Q."/>
            <person name="Gubbala S."/>
            <person name="Hirani K."/>
            <person name="Jayaseelan J.C."/>
            <person name="Lara F."/>
            <person name="Munidasa M."/>
            <person name="Palculict T."/>
            <person name="Patil S."/>
            <person name="Pu L.-L."/>
            <person name="Saada N."/>
            <person name="Tang L."/>
            <person name="Weissenberger G."/>
            <person name="Zhu Y."/>
            <person name="Hemphill L."/>
            <person name="Shang Y."/>
            <person name="Youmans B."/>
            <person name="Ayvaz T."/>
            <person name="Ross M."/>
            <person name="Santibanez J."/>
            <person name="Aqrawi P."/>
            <person name="Gross S."/>
            <person name="Joshi V."/>
            <person name="Fowler G."/>
            <person name="Nazareth L."/>
            <person name="Reid J."/>
            <person name="Worley K."/>
            <person name="Petrosino J."/>
            <person name="Highlander S."/>
            <person name="Gibbs R."/>
        </authorList>
    </citation>
    <scope>NUCLEOTIDE SEQUENCE [LARGE SCALE GENOMIC DNA]</scope>
    <source>
        <strain evidence="3 4">DSM 19965</strain>
    </source>
</reference>
<evidence type="ECO:0000313" key="4">
    <source>
        <dbReference type="Proteomes" id="UP000003503"/>
    </source>
</evidence>
<dbReference type="STRING" id="888062.HMPREF9083_0784"/>
<dbReference type="Proteomes" id="UP000003503">
    <property type="component" value="Unassembled WGS sequence"/>
</dbReference>
<dbReference type="Pfam" id="PF00395">
    <property type="entry name" value="SLH"/>
    <property type="match status" value="1"/>
</dbReference>
<dbReference type="EMBL" id="AFBB01000016">
    <property type="protein sequence ID" value="EGF13661.1"/>
    <property type="molecule type" value="Genomic_DNA"/>
</dbReference>